<reference evidence="1 2" key="1">
    <citation type="journal article" date="2018" name="Sci. Rep.">
        <title>Genomic signatures of local adaptation to the degree of environmental predictability in rotifers.</title>
        <authorList>
            <person name="Franch-Gras L."/>
            <person name="Hahn C."/>
            <person name="Garcia-Roger E.M."/>
            <person name="Carmona M.J."/>
            <person name="Serra M."/>
            <person name="Gomez A."/>
        </authorList>
    </citation>
    <scope>NUCLEOTIDE SEQUENCE [LARGE SCALE GENOMIC DNA]</scope>
    <source>
        <strain evidence="1">HYR1</strain>
    </source>
</reference>
<organism evidence="1 2">
    <name type="scientific">Brachionus plicatilis</name>
    <name type="common">Marine rotifer</name>
    <name type="synonym">Brachionus muelleri</name>
    <dbReference type="NCBI Taxonomy" id="10195"/>
    <lineage>
        <taxon>Eukaryota</taxon>
        <taxon>Metazoa</taxon>
        <taxon>Spiralia</taxon>
        <taxon>Gnathifera</taxon>
        <taxon>Rotifera</taxon>
        <taxon>Eurotatoria</taxon>
        <taxon>Monogononta</taxon>
        <taxon>Pseudotrocha</taxon>
        <taxon>Ploima</taxon>
        <taxon>Brachionidae</taxon>
        <taxon>Brachionus</taxon>
    </lineage>
</organism>
<sequence length="84" mass="10304">MKNFVFFFWHDSYDIRVAIKVQDQTVWHCWLGTILSKKKLKIIAFDLDIPWINLINSINIFYYFGFIFDLKKLCLFFLQKFNKN</sequence>
<evidence type="ECO:0000313" key="2">
    <source>
        <dbReference type="Proteomes" id="UP000276133"/>
    </source>
</evidence>
<dbReference type="EMBL" id="REGN01001345">
    <property type="protein sequence ID" value="RNA35289.1"/>
    <property type="molecule type" value="Genomic_DNA"/>
</dbReference>
<protein>
    <submittedName>
        <fullName evidence="1">Uncharacterized protein</fullName>
    </submittedName>
</protein>
<dbReference type="Proteomes" id="UP000276133">
    <property type="component" value="Unassembled WGS sequence"/>
</dbReference>
<dbReference type="AlphaFoldDB" id="A0A3M7SHU3"/>
<evidence type="ECO:0000313" key="1">
    <source>
        <dbReference type="EMBL" id="RNA35289.1"/>
    </source>
</evidence>
<keyword evidence="2" id="KW-1185">Reference proteome</keyword>
<proteinExistence type="predicted"/>
<name>A0A3M7SHU3_BRAPC</name>
<comment type="caution">
    <text evidence="1">The sequence shown here is derived from an EMBL/GenBank/DDBJ whole genome shotgun (WGS) entry which is preliminary data.</text>
</comment>
<gene>
    <name evidence="1" type="ORF">BpHYR1_036809</name>
</gene>
<accession>A0A3M7SHU3</accession>